<name>A0A1N6KYB2_9BURK</name>
<reference evidence="2 3" key="1">
    <citation type="submission" date="2016-11" db="EMBL/GenBank/DDBJ databases">
        <authorList>
            <person name="Jaros S."/>
            <person name="Januszkiewicz K."/>
            <person name="Wedrychowicz H."/>
        </authorList>
    </citation>
    <scope>NUCLEOTIDE SEQUENCE [LARGE SCALE GENOMIC DNA]</scope>
    <source>
        <strain evidence="2 3">GAS95</strain>
    </source>
</reference>
<feature type="signal peptide" evidence="1">
    <location>
        <begin position="1"/>
        <end position="25"/>
    </location>
</feature>
<accession>A0A1N6KYB2</accession>
<keyword evidence="3" id="KW-1185">Reference proteome</keyword>
<proteinExistence type="predicted"/>
<evidence type="ECO:0000313" key="2">
    <source>
        <dbReference type="EMBL" id="SIO61544.1"/>
    </source>
</evidence>
<organism evidence="2 3">
    <name type="scientific">Paraburkholderia phenazinium</name>
    <dbReference type="NCBI Taxonomy" id="60549"/>
    <lineage>
        <taxon>Bacteria</taxon>
        <taxon>Pseudomonadati</taxon>
        <taxon>Pseudomonadota</taxon>
        <taxon>Betaproteobacteria</taxon>
        <taxon>Burkholderiales</taxon>
        <taxon>Burkholderiaceae</taxon>
        <taxon>Paraburkholderia</taxon>
    </lineage>
</organism>
<keyword evidence="1" id="KW-0732">Signal</keyword>
<sequence>MTFHRLIFKLAVFTCLLFVGGTAFATPVRCSPGYVDSTCTTPLVGAPIPAPQCSSGAGWTTTTPAQWIGSGYTTPTCNYTAPPVCSTAAGWTTVVGASWNGSSWSDPSCSYTAAPVCPGGYTEYAAPTWTGSTWTAPGCTPNIALCPGGYSCSGSGIPYAIVVGYCGVVSESVTYHGTSGIGTAHLRCASHPVFVNNGTSLGVATGSLAGSIYWITPGATSPTATFSAPSGTLTNPELTLMGCTGNTSTTEGANNLWWAGSGGTGGHDDTFCYSCPAGYSLNTSTVFANSASNPGLAQCTP</sequence>
<protein>
    <submittedName>
        <fullName evidence="2">Uncharacterized protein</fullName>
    </submittedName>
</protein>
<evidence type="ECO:0000256" key="1">
    <source>
        <dbReference type="SAM" id="SignalP"/>
    </source>
</evidence>
<evidence type="ECO:0000313" key="3">
    <source>
        <dbReference type="Proteomes" id="UP000185151"/>
    </source>
</evidence>
<dbReference type="Proteomes" id="UP000185151">
    <property type="component" value="Unassembled WGS sequence"/>
</dbReference>
<dbReference type="AlphaFoldDB" id="A0A1N6KYB2"/>
<gene>
    <name evidence="2" type="ORF">SAMN05444165_5265</name>
</gene>
<feature type="chain" id="PRO_5012997957" evidence="1">
    <location>
        <begin position="26"/>
        <end position="301"/>
    </location>
</feature>
<dbReference type="EMBL" id="FSRU01000002">
    <property type="protein sequence ID" value="SIO61544.1"/>
    <property type="molecule type" value="Genomic_DNA"/>
</dbReference>